<gene>
    <name evidence="1" type="ORF">SAMN04488138_11355</name>
</gene>
<proteinExistence type="predicted"/>
<dbReference type="GeneID" id="98666155"/>
<dbReference type="OrthoDB" id="181606at2"/>
<dbReference type="Proteomes" id="UP000183299">
    <property type="component" value="Unassembled WGS sequence"/>
</dbReference>
<dbReference type="AlphaFoldDB" id="A0A1I3UZM4"/>
<evidence type="ECO:0000313" key="2">
    <source>
        <dbReference type="Proteomes" id="UP000183299"/>
    </source>
</evidence>
<keyword evidence="2" id="KW-1185">Reference proteome</keyword>
<name>A0A1I3UZM4_9RHOB</name>
<sequence length="272" mass="31457">MQDLQNTASEQGHVTCGVLCVASGADYVDLAIQSARSLREHEPEIAIDLVTDLPENLPAGLFDRVTARYDMHEREKLRAMPQSRFERTLYVDSDTIFVAPLGDLFGILDRFDCALCHDVRRDWSLIRQGRDHVTPYAFPQHNSGVFLYRRSPVMLAFLREWAERFFADDTVLRDQIILKDMLWESDLRYYVLPPEFNLRRVTVLDAWEPLDAVPTIVHSHRFQDHMRGRGARIATLEALLEVERAALKAEWRGDLPEAAEQWAELRNPQRAK</sequence>
<dbReference type="SUPFAM" id="SSF53448">
    <property type="entry name" value="Nucleotide-diphospho-sugar transferases"/>
    <property type="match status" value="1"/>
</dbReference>
<evidence type="ECO:0008006" key="3">
    <source>
        <dbReference type="Google" id="ProtNLM"/>
    </source>
</evidence>
<organism evidence="1 2">
    <name type="scientific">Celeribacter halophilus</name>
    <dbReference type="NCBI Taxonomy" id="576117"/>
    <lineage>
        <taxon>Bacteria</taxon>
        <taxon>Pseudomonadati</taxon>
        <taxon>Pseudomonadota</taxon>
        <taxon>Alphaproteobacteria</taxon>
        <taxon>Rhodobacterales</taxon>
        <taxon>Roseobacteraceae</taxon>
        <taxon>Celeribacter</taxon>
    </lineage>
</organism>
<dbReference type="InterPro" id="IPR029044">
    <property type="entry name" value="Nucleotide-diphossugar_trans"/>
</dbReference>
<dbReference type="STRING" id="576117.SAMN04488138_11355"/>
<dbReference type="EMBL" id="FORY01000013">
    <property type="protein sequence ID" value="SFJ88874.1"/>
    <property type="molecule type" value="Genomic_DNA"/>
</dbReference>
<protein>
    <recommendedName>
        <fullName evidence="3">Nucleotide-diphospho-sugar transferase</fullName>
    </recommendedName>
</protein>
<evidence type="ECO:0000313" key="1">
    <source>
        <dbReference type="EMBL" id="SFJ88874.1"/>
    </source>
</evidence>
<accession>A0A1I3UZM4</accession>
<reference evidence="1 2" key="1">
    <citation type="submission" date="2016-10" db="EMBL/GenBank/DDBJ databases">
        <authorList>
            <person name="de Groot N.N."/>
        </authorList>
    </citation>
    <scope>NUCLEOTIDE SEQUENCE [LARGE SCALE GENOMIC DNA]</scope>
    <source>
        <strain evidence="1 2">CGMCC 1.8891</strain>
    </source>
</reference>
<dbReference type="Gene3D" id="3.90.550.10">
    <property type="entry name" value="Spore Coat Polysaccharide Biosynthesis Protein SpsA, Chain A"/>
    <property type="match status" value="1"/>
</dbReference>
<dbReference type="RefSeq" id="WP_066608689.1">
    <property type="nucleotide sequence ID" value="NZ_FORY01000013.1"/>
</dbReference>